<reference evidence="1" key="1">
    <citation type="journal article" date="2014" name="Front. Microbiol.">
        <title>High frequency of phylogenetically diverse reductive dehalogenase-homologous genes in deep subseafloor sedimentary metagenomes.</title>
        <authorList>
            <person name="Kawai M."/>
            <person name="Futagami T."/>
            <person name="Toyoda A."/>
            <person name="Takaki Y."/>
            <person name="Nishi S."/>
            <person name="Hori S."/>
            <person name="Arai W."/>
            <person name="Tsubouchi T."/>
            <person name="Morono Y."/>
            <person name="Uchiyama I."/>
            <person name="Ito T."/>
            <person name="Fujiyama A."/>
            <person name="Inagaki F."/>
            <person name="Takami H."/>
        </authorList>
    </citation>
    <scope>NUCLEOTIDE SEQUENCE</scope>
    <source>
        <strain evidence="1">Expedition CK06-06</strain>
    </source>
</reference>
<accession>X1PAP8</accession>
<name>X1PAP8_9ZZZZ</name>
<dbReference type="AlphaFoldDB" id="X1PAP8"/>
<sequence>MQLTKQREFEVGAQAQALADDLAKTCFSALSGQQPTLDLPLQLAGSGYELEIDNNRSTFIVRITGGTGAGESYWTIANVGLRVENTSLTPGGRVYFMCSGDVVLVSASPIEALPENIPPTPSGEPPEFYYFARENQREATAIIAAYFDVSRDIDAYKWENSDSILVHAGLIWLRVQGHENWENVGLVDNAWSISKIENYVGEFTDAFPCPSAENAYLSEWLYSPAQA</sequence>
<evidence type="ECO:0000313" key="1">
    <source>
        <dbReference type="EMBL" id="GAI36095.1"/>
    </source>
</evidence>
<comment type="caution">
    <text evidence="1">The sequence shown here is derived from an EMBL/GenBank/DDBJ whole genome shotgun (WGS) entry which is preliminary data.</text>
</comment>
<dbReference type="EMBL" id="BARV01032619">
    <property type="protein sequence ID" value="GAI36095.1"/>
    <property type="molecule type" value="Genomic_DNA"/>
</dbReference>
<proteinExistence type="predicted"/>
<feature type="non-terminal residue" evidence="1">
    <location>
        <position position="227"/>
    </location>
</feature>
<gene>
    <name evidence="1" type="ORF">S06H3_51412</name>
</gene>
<organism evidence="1">
    <name type="scientific">marine sediment metagenome</name>
    <dbReference type="NCBI Taxonomy" id="412755"/>
    <lineage>
        <taxon>unclassified sequences</taxon>
        <taxon>metagenomes</taxon>
        <taxon>ecological metagenomes</taxon>
    </lineage>
</organism>
<protein>
    <submittedName>
        <fullName evidence="1">Uncharacterized protein</fullName>
    </submittedName>
</protein>